<evidence type="ECO:0000313" key="2">
    <source>
        <dbReference type="EMBL" id="EOT39289.1"/>
    </source>
</evidence>
<dbReference type="EMBL" id="AHYR01000011">
    <property type="protein sequence ID" value="EOT39289.1"/>
    <property type="molecule type" value="Genomic_DNA"/>
</dbReference>
<dbReference type="Proteomes" id="UP000014127">
    <property type="component" value="Unassembled WGS sequence"/>
</dbReference>
<evidence type="ECO:0008006" key="4">
    <source>
        <dbReference type="Google" id="ProtNLM"/>
    </source>
</evidence>
<dbReference type="RefSeq" id="WP_016173405.1">
    <property type="nucleotide sequence ID" value="NZ_ASWK01000001.1"/>
</dbReference>
<dbReference type="AlphaFoldDB" id="S1P1N8"/>
<dbReference type="PATRIC" id="fig|1139219.3.peg.2229"/>
<keyword evidence="1" id="KW-0472">Membrane</keyword>
<dbReference type="STRING" id="44009.RV01_GL001817"/>
<dbReference type="HOGENOM" id="CLU_128087_0_0_9"/>
<protein>
    <recommendedName>
        <fullName evidence="4">Lipoprotein</fullName>
    </recommendedName>
</protein>
<feature type="transmembrane region" description="Helical" evidence="1">
    <location>
        <begin position="30"/>
        <end position="53"/>
    </location>
</feature>
<comment type="caution">
    <text evidence="2">The sequence shown here is derived from an EMBL/GenBank/DDBJ whole genome shotgun (WGS) entry which is preliminary data.</text>
</comment>
<keyword evidence="3" id="KW-1185">Reference proteome</keyword>
<feature type="transmembrane region" description="Helical" evidence="1">
    <location>
        <begin position="109"/>
        <end position="131"/>
    </location>
</feature>
<dbReference type="PROSITE" id="PS51257">
    <property type="entry name" value="PROKAR_LIPOPROTEIN"/>
    <property type="match status" value="1"/>
</dbReference>
<evidence type="ECO:0000313" key="3">
    <source>
        <dbReference type="Proteomes" id="UP000014127"/>
    </source>
</evidence>
<feature type="transmembrane region" description="Helical" evidence="1">
    <location>
        <begin position="74"/>
        <end position="97"/>
    </location>
</feature>
<organism evidence="2 3">
    <name type="scientific">Enterococcus dispar ATCC 51266</name>
    <dbReference type="NCBI Taxonomy" id="1139219"/>
    <lineage>
        <taxon>Bacteria</taxon>
        <taxon>Bacillati</taxon>
        <taxon>Bacillota</taxon>
        <taxon>Bacilli</taxon>
        <taxon>Lactobacillales</taxon>
        <taxon>Enterococcaceae</taxon>
        <taxon>Enterococcus</taxon>
    </lineage>
</organism>
<dbReference type="eggNOG" id="ENOG5032Y15">
    <property type="taxonomic scope" value="Bacteria"/>
</dbReference>
<accession>S1P1N8</accession>
<keyword evidence="1" id="KW-1133">Transmembrane helix</keyword>
<name>S1P1N8_9ENTE</name>
<reference evidence="2 3" key="1">
    <citation type="submission" date="2013-03" db="EMBL/GenBank/DDBJ databases">
        <title>The Genome Sequence of Enterococcus dispar ATCC_51266 (Illumina only assembly).</title>
        <authorList>
            <consortium name="The Broad Institute Genomics Platform"/>
            <consortium name="The Broad Institute Genome Sequencing Center for Infectious Disease"/>
            <person name="Earl A."/>
            <person name="Russ C."/>
            <person name="Gilmore M."/>
            <person name="Surin D."/>
            <person name="Walker B."/>
            <person name="Young S."/>
            <person name="Zeng Q."/>
            <person name="Gargeya S."/>
            <person name="Fitzgerald M."/>
            <person name="Haas B."/>
            <person name="Abouelleil A."/>
            <person name="Allen A.W."/>
            <person name="Alvarado L."/>
            <person name="Arachchi H.M."/>
            <person name="Berlin A.M."/>
            <person name="Chapman S.B."/>
            <person name="Gainer-Dewar J."/>
            <person name="Goldberg J."/>
            <person name="Griggs A."/>
            <person name="Gujja S."/>
            <person name="Hansen M."/>
            <person name="Howarth C."/>
            <person name="Imamovic A."/>
            <person name="Ireland A."/>
            <person name="Larimer J."/>
            <person name="McCowan C."/>
            <person name="Murphy C."/>
            <person name="Pearson M."/>
            <person name="Poon T.W."/>
            <person name="Priest M."/>
            <person name="Roberts A."/>
            <person name="Saif S."/>
            <person name="Shea T."/>
            <person name="Sisk P."/>
            <person name="Sykes S."/>
            <person name="Wortman J."/>
            <person name="Nusbaum C."/>
            <person name="Birren B."/>
        </authorList>
    </citation>
    <scope>NUCLEOTIDE SEQUENCE [LARGE SCALE GENOMIC DNA]</scope>
    <source>
        <strain evidence="2 3">ATCC 51266</strain>
    </source>
</reference>
<keyword evidence="1" id="KW-0812">Transmembrane</keyword>
<proteinExistence type="predicted"/>
<evidence type="ECO:0000256" key="1">
    <source>
        <dbReference type="SAM" id="Phobius"/>
    </source>
</evidence>
<gene>
    <name evidence="2" type="ORF">OMK_02285</name>
</gene>
<sequence length="142" mass="16089">MIKKLYLLLLASVVWMIAGCNVLKIGIETYSGYVTVLNALLSLLVFLIFWLLIFSKLAAKHTVRIVNYKEEKQFFLKFFDVKSFIIMAVMIIGGVTIRTFNLLPDRFIAFFYTGLGAALFLAGILFGINFFKAIKATKEKGK</sequence>